<protein>
    <submittedName>
        <fullName evidence="3">Uncharacterized protein</fullName>
    </submittedName>
</protein>
<feature type="region of interest" description="Disordered" evidence="1">
    <location>
        <begin position="85"/>
        <end position="107"/>
    </location>
</feature>
<name>A0A914XAG7_9BILA</name>
<dbReference type="Proteomes" id="UP000887566">
    <property type="component" value="Unplaced"/>
</dbReference>
<evidence type="ECO:0000313" key="3">
    <source>
        <dbReference type="WBParaSite" id="PSAMB.scaffold7106size8217.g29656.t1"/>
    </source>
</evidence>
<keyword evidence="2" id="KW-1185">Reference proteome</keyword>
<evidence type="ECO:0000313" key="2">
    <source>
        <dbReference type="Proteomes" id="UP000887566"/>
    </source>
</evidence>
<evidence type="ECO:0000256" key="1">
    <source>
        <dbReference type="SAM" id="MobiDB-lite"/>
    </source>
</evidence>
<reference evidence="3" key="1">
    <citation type="submission" date="2022-11" db="UniProtKB">
        <authorList>
            <consortium name="WormBaseParasite"/>
        </authorList>
    </citation>
    <scope>IDENTIFICATION</scope>
</reference>
<dbReference type="WBParaSite" id="PSAMB.scaffold7106size8217.g29656.t1">
    <property type="protein sequence ID" value="PSAMB.scaffold7106size8217.g29656.t1"/>
    <property type="gene ID" value="PSAMB.scaffold7106size8217.g29656"/>
</dbReference>
<dbReference type="AlphaFoldDB" id="A0A914XAG7"/>
<organism evidence="2 3">
    <name type="scientific">Plectus sambesii</name>
    <dbReference type="NCBI Taxonomy" id="2011161"/>
    <lineage>
        <taxon>Eukaryota</taxon>
        <taxon>Metazoa</taxon>
        <taxon>Ecdysozoa</taxon>
        <taxon>Nematoda</taxon>
        <taxon>Chromadorea</taxon>
        <taxon>Plectida</taxon>
        <taxon>Plectina</taxon>
        <taxon>Plectoidea</taxon>
        <taxon>Plectidae</taxon>
        <taxon>Plectus</taxon>
    </lineage>
</organism>
<accession>A0A914XAG7</accession>
<sequence>MITAMKKAAVGTPDFEYGGYTIKEYECIFVLKKEGMMPRFEEVEESKRMGKRSTFRHKCTNFHISTYWNSLMYFKLNKYDFKKKPTDQKLGRTSSSTSLTRAIHHQQRKPPFLPLLFSQLQFRSSPTP</sequence>
<proteinExistence type="predicted"/>